<feature type="domain" description="CoA-binding" evidence="1">
    <location>
        <begin position="9"/>
        <end position="104"/>
    </location>
</feature>
<keyword evidence="3" id="KW-1185">Reference proteome</keyword>
<dbReference type="Gene3D" id="3.40.50.720">
    <property type="entry name" value="NAD(P)-binding Rossmann-like Domain"/>
    <property type="match status" value="1"/>
</dbReference>
<evidence type="ECO:0000313" key="3">
    <source>
        <dbReference type="Proteomes" id="UP000433788"/>
    </source>
</evidence>
<protein>
    <submittedName>
        <fullName evidence="2">CoA-binding protein</fullName>
    </submittedName>
</protein>
<dbReference type="Pfam" id="PF13380">
    <property type="entry name" value="CoA_binding_2"/>
    <property type="match status" value="1"/>
</dbReference>
<organism evidence="2 3">
    <name type="scientific">Spiribacter salilacus</name>
    <dbReference type="NCBI Taxonomy" id="2664894"/>
    <lineage>
        <taxon>Bacteria</taxon>
        <taxon>Pseudomonadati</taxon>
        <taxon>Pseudomonadota</taxon>
        <taxon>Gammaproteobacteria</taxon>
        <taxon>Chromatiales</taxon>
        <taxon>Ectothiorhodospiraceae</taxon>
        <taxon>Spiribacter</taxon>
    </lineage>
</organism>
<name>A0A6N7QRZ4_9GAMM</name>
<sequence>MTENKALSILGWVKRIAMVGASADPSKASYRVLKDLTARGYEVIPVNPRPDLTEIDGLKVYPTLKDIDQPVDMVDVFRPPAELPEIARQAVDINAKVLWMQLGIKNTEAEEVARAAGLEVVMDRCPSIELAK</sequence>
<dbReference type="PANTHER" id="PTHR33303:SF2">
    <property type="entry name" value="COA-BINDING DOMAIN-CONTAINING PROTEIN"/>
    <property type="match status" value="1"/>
</dbReference>
<accession>A0A6N7QRZ4</accession>
<evidence type="ECO:0000259" key="1">
    <source>
        <dbReference type="SMART" id="SM00881"/>
    </source>
</evidence>
<evidence type="ECO:0000313" key="2">
    <source>
        <dbReference type="EMBL" id="MRH78179.1"/>
    </source>
</evidence>
<dbReference type="Proteomes" id="UP000433788">
    <property type="component" value="Unassembled WGS sequence"/>
</dbReference>
<dbReference type="InterPro" id="IPR036291">
    <property type="entry name" value="NAD(P)-bd_dom_sf"/>
</dbReference>
<dbReference type="PANTHER" id="PTHR33303">
    <property type="entry name" value="CYTOPLASMIC PROTEIN-RELATED"/>
    <property type="match status" value="1"/>
</dbReference>
<dbReference type="SMART" id="SM00881">
    <property type="entry name" value="CoA_binding"/>
    <property type="match status" value="1"/>
</dbReference>
<reference evidence="2 3" key="1">
    <citation type="submission" date="2019-11" db="EMBL/GenBank/DDBJ databases">
        <authorList>
            <person name="Zhang X.Y."/>
        </authorList>
    </citation>
    <scope>NUCLEOTIDE SEQUENCE [LARGE SCALE GENOMIC DNA]</scope>
    <source>
        <strain evidence="2 3">C176</strain>
    </source>
</reference>
<comment type="caution">
    <text evidence="2">The sequence shown here is derived from an EMBL/GenBank/DDBJ whole genome shotgun (WGS) entry which is preliminary data.</text>
</comment>
<dbReference type="AlphaFoldDB" id="A0A6N7QRZ4"/>
<dbReference type="InterPro" id="IPR003781">
    <property type="entry name" value="CoA-bd"/>
</dbReference>
<gene>
    <name evidence="2" type="ORF">GH984_05610</name>
</gene>
<dbReference type="EMBL" id="WJPP01000003">
    <property type="protein sequence ID" value="MRH78179.1"/>
    <property type="molecule type" value="Genomic_DNA"/>
</dbReference>
<dbReference type="RefSeq" id="WP_153719248.1">
    <property type="nucleotide sequence ID" value="NZ_WJPP01000003.1"/>
</dbReference>
<dbReference type="SUPFAM" id="SSF51735">
    <property type="entry name" value="NAD(P)-binding Rossmann-fold domains"/>
    <property type="match status" value="1"/>
</dbReference>
<proteinExistence type="predicted"/>